<dbReference type="PROSITE" id="PS50240">
    <property type="entry name" value="TRYPSIN_DOM"/>
    <property type="match status" value="1"/>
</dbReference>
<dbReference type="Pfam" id="PF00089">
    <property type="entry name" value="Trypsin"/>
    <property type="match status" value="1"/>
</dbReference>
<evidence type="ECO:0000256" key="10">
    <source>
        <dbReference type="RuleBase" id="RU363034"/>
    </source>
</evidence>
<dbReference type="InterPro" id="IPR043504">
    <property type="entry name" value="Peptidase_S1_PA_chymotrypsin"/>
</dbReference>
<comment type="similarity">
    <text evidence="1">Belongs to the peptidase S1 family.</text>
</comment>
<evidence type="ECO:0000256" key="9">
    <source>
        <dbReference type="ARBA" id="ARBA00038868"/>
    </source>
</evidence>
<evidence type="ECO:0000256" key="8">
    <source>
        <dbReference type="ARBA" id="ARBA00036320"/>
    </source>
</evidence>
<dbReference type="GO" id="GO:0007586">
    <property type="term" value="P:digestion"/>
    <property type="evidence" value="ECO:0007669"/>
    <property type="project" value="UniProtKB-KW"/>
</dbReference>
<keyword evidence="4 10" id="KW-0378">Hydrolase</keyword>
<dbReference type="InterPro" id="IPR050430">
    <property type="entry name" value="Peptidase_S1"/>
</dbReference>
<feature type="domain" description="Peptidase S1" evidence="11">
    <location>
        <begin position="34"/>
        <end position="267"/>
    </location>
</feature>
<dbReference type="InterPro" id="IPR001254">
    <property type="entry name" value="Trypsin_dom"/>
</dbReference>
<dbReference type="PROSITE" id="PS00134">
    <property type="entry name" value="TRYPSIN_HIS"/>
    <property type="match status" value="1"/>
</dbReference>
<dbReference type="OrthoDB" id="10059102at2759"/>
<comment type="caution">
    <text evidence="12">The sequence shown here is derived from an EMBL/GenBank/DDBJ whole genome shotgun (WGS) entry which is preliminary data.</text>
</comment>
<evidence type="ECO:0000256" key="1">
    <source>
        <dbReference type="ARBA" id="ARBA00007664"/>
    </source>
</evidence>
<evidence type="ECO:0000256" key="3">
    <source>
        <dbReference type="ARBA" id="ARBA00022757"/>
    </source>
</evidence>
<dbReference type="EC" id="3.4.21.4" evidence="9"/>
<dbReference type="InterPro" id="IPR033116">
    <property type="entry name" value="TRYPSIN_SER"/>
</dbReference>
<dbReference type="InterPro" id="IPR018114">
    <property type="entry name" value="TRYPSIN_HIS"/>
</dbReference>
<dbReference type="Proteomes" id="UP000475862">
    <property type="component" value="Unassembled WGS sequence"/>
</dbReference>
<reference evidence="12 13" key="1">
    <citation type="submission" date="2019-08" db="EMBL/GenBank/DDBJ databases">
        <title>The genome of the soybean aphid Biotype 1, its phylome, world population structure and adaptation to the North American continent.</title>
        <authorList>
            <person name="Giordano R."/>
            <person name="Donthu R.K."/>
            <person name="Hernandez A.G."/>
            <person name="Wright C.L."/>
            <person name="Zimin A.V."/>
        </authorList>
    </citation>
    <scope>NUCLEOTIDE SEQUENCE [LARGE SCALE GENOMIC DNA]</scope>
    <source>
        <tissue evidence="12">Whole aphids</tissue>
    </source>
</reference>
<organism evidence="12 13">
    <name type="scientific">Aphis glycines</name>
    <name type="common">Soybean aphid</name>
    <dbReference type="NCBI Taxonomy" id="307491"/>
    <lineage>
        <taxon>Eukaryota</taxon>
        <taxon>Metazoa</taxon>
        <taxon>Ecdysozoa</taxon>
        <taxon>Arthropoda</taxon>
        <taxon>Hexapoda</taxon>
        <taxon>Insecta</taxon>
        <taxon>Pterygota</taxon>
        <taxon>Neoptera</taxon>
        <taxon>Paraneoptera</taxon>
        <taxon>Hemiptera</taxon>
        <taxon>Sternorrhyncha</taxon>
        <taxon>Aphidomorpha</taxon>
        <taxon>Aphidoidea</taxon>
        <taxon>Aphididae</taxon>
        <taxon>Aphidini</taxon>
        <taxon>Aphis</taxon>
        <taxon>Aphis</taxon>
    </lineage>
</organism>
<dbReference type="PANTHER" id="PTHR24276">
    <property type="entry name" value="POLYSERASE-RELATED"/>
    <property type="match status" value="1"/>
</dbReference>
<evidence type="ECO:0000256" key="2">
    <source>
        <dbReference type="ARBA" id="ARBA00022670"/>
    </source>
</evidence>
<keyword evidence="6" id="KW-0865">Zymogen</keyword>
<gene>
    <name evidence="12" type="ORF">AGLY_008980</name>
</gene>
<protein>
    <recommendedName>
        <fullName evidence="9">trypsin</fullName>
        <ecNumber evidence="9">3.4.21.4</ecNumber>
    </recommendedName>
</protein>
<evidence type="ECO:0000256" key="5">
    <source>
        <dbReference type="ARBA" id="ARBA00022825"/>
    </source>
</evidence>
<dbReference type="PROSITE" id="PS00135">
    <property type="entry name" value="TRYPSIN_SER"/>
    <property type="match status" value="1"/>
</dbReference>
<dbReference type="PANTHER" id="PTHR24276:SF97">
    <property type="entry name" value="GH13245P2-RELATED"/>
    <property type="match status" value="1"/>
</dbReference>
<evidence type="ECO:0000259" key="11">
    <source>
        <dbReference type="PROSITE" id="PS50240"/>
    </source>
</evidence>
<comment type="catalytic activity">
    <reaction evidence="8">
        <text>Preferential cleavage: Arg-|-Xaa, Lys-|-Xaa.</text>
        <dbReference type="EC" id="3.4.21.4"/>
    </reaction>
</comment>
<keyword evidence="3" id="KW-0222">Digestion</keyword>
<evidence type="ECO:0000256" key="4">
    <source>
        <dbReference type="ARBA" id="ARBA00022801"/>
    </source>
</evidence>
<keyword evidence="5 10" id="KW-0720">Serine protease</keyword>
<accession>A0A6G0TJB9</accession>
<keyword evidence="2 10" id="KW-0645">Protease</keyword>
<sequence>MQKAFIVFQMVNYIVSTTATIEPSISNHDNDGLISQGKLFDIQEYPFLVFILFTHSNNIMSKCSGSLISPLFVLTAAHCTNEVDANNIIVYHYTNSKFKTRRFVEHLYQHESYDKIAFTDDISILKLENPFKYISRYIDLAGHPDEFSNATSLNCTAIGYGVTDSSENDNALGYMTSLTIMYGYEVCSDDIQNIDPWSKLICSKPSSHSVCPGDSGGPLICNGKQYGVAGFMYNTDDVNNVTCGNPHIRCGYLFVHFYSDWISNVLINTGNLIKLHNKLFNISVLLIINN</sequence>
<dbReference type="GO" id="GO:0004252">
    <property type="term" value="F:serine-type endopeptidase activity"/>
    <property type="evidence" value="ECO:0007669"/>
    <property type="project" value="UniProtKB-EC"/>
</dbReference>
<proteinExistence type="inferred from homology"/>
<evidence type="ECO:0000256" key="7">
    <source>
        <dbReference type="ARBA" id="ARBA00023157"/>
    </source>
</evidence>
<dbReference type="InterPro" id="IPR001314">
    <property type="entry name" value="Peptidase_S1A"/>
</dbReference>
<dbReference type="InterPro" id="IPR009003">
    <property type="entry name" value="Peptidase_S1_PA"/>
</dbReference>
<dbReference type="SUPFAM" id="SSF50494">
    <property type="entry name" value="Trypsin-like serine proteases"/>
    <property type="match status" value="1"/>
</dbReference>
<evidence type="ECO:0000313" key="13">
    <source>
        <dbReference type="Proteomes" id="UP000475862"/>
    </source>
</evidence>
<dbReference type="Gene3D" id="2.40.10.10">
    <property type="entry name" value="Trypsin-like serine proteases"/>
    <property type="match status" value="1"/>
</dbReference>
<evidence type="ECO:0000313" key="12">
    <source>
        <dbReference type="EMBL" id="KAE9533901.1"/>
    </source>
</evidence>
<keyword evidence="13" id="KW-1185">Reference proteome</keyword>
<dbReference type="FunFam" id="2.40.10.10:FF:000068">
    <property type="entry name" value="transmembrane protease serine 2"/>
    <property type="match status" value="1"/>
</dbReference>
<dbReference type="PRINTS" id="PR00722">
    <property type="entry name" value="CHYMOTRYPSIN"/>
</dbReference>
<evidence type="ECO:0000256" key="6">
    <source>
        <dbReference type="ARBA" id="ARBA00023145"/>
    </source>
</evidence>
<dbReference type="SMART" id="SM00020">
    <property type="entry name" value="Tryp_SPc"/>
    <property type="match status" value="1"/>
</dbReference>
<dbReference type="GO" id="GO:0006508">
    <property type="term" value="P:proteolysis"/>
    <property type="evidence" value="ECO:0007669"/>
    <property type="project" value="UniProtKB-KW"/>
</dbReference>
<dbReference type="EMBL" id="VYZN01000031">
    <property type="protein sequence ID" value="KAE9533901.1"/>
    <property type="molecule type" value="Genomic_DNA"/>
</dbReference>
<keyword evidence="7" id="KW-1015">Disulfide bond</keyword>
<name>A0A6G0TJB9_APHGL</name>
<dbReference type="AlphaFoldDB" id="A0A6G0TJB9"/>